<dbReference type="AlphaFoldDB" id="A0A9D2D2C7"/>
<dbReference type="InterPro" id="IPR011105">
    <property type="entry name" value="Cell_wall_hydrolase_SleB"/>
</dbReference>
<sequence>MKKSRRLIESGIVTAALAITAAAAAVSGDVKDTSQSNKQADNETIFLAENKNAVNAEAKIAVAAADNSQEDKENKEKQNVTAELLVEKDAGFVQSAATDGVEDRAVVDSQGEVADTMFFTVEQRNKVEDHLNSGLAMETQEEKKEKSEWSGKLMANVEDKLNIRAEASEESELAGKLYKGAVADVVEKGDEWSRIKSGNVEGYVKNEYCVFDEDAKALAEKVCHTYAKATTDGLRVREKADTDAKIYTVLTKGQKMEVDTSAKTAEGWVAVKYDGETAYISSEYADVAMKIGKAMTLEEEQQMIEKQEAAKRAAQEAEQKKQQEAATAEKTQSASKAAVSNDAGISSSVDDVTLLAALIYCEAGAEPYEGQLAVGAVVVNRVQSSVYPNTISEVIYQKGQFSPAASGKLARVLAQGASDSCYKAAREALSGVDNTGGAIGFHAGKGSGTVIGNQTFF</sequence>
<protein>
    <submittedName>
        <fullName evidence="4">Cell wall hydrolase</fullName>
    </submittedName>
</protein>
<dbReference type="GO" id="GO:0016787">
    <property type="term" value="F:hydrolase activity"/>
    <property type="evidence" value="ECO:0007669"/>
    <property type="project" value="UniProtKB-KW"/>
</dbReference>
<reference evidence="4" key="1">
    <citation type="journal article" date="2021" name="PeerJ">
        <title>Extensive microbial diversity within the chicken gut microbiome revealed by metagenomics and culture.</title>
        <authorList>
            <person name="Gilroy R."/>
            <person name="Ravi A."/>
            <person name="Getino M."/>
            <person name="Pursley I."/>
            <person name="Horton D.L."/>
            <person name="Alikhan N.F."/>
            <person name="Baker D."/>
            <person name="Gharbi K."/>
            <person name="Hall N."/>
            <person name="Watson M."/>
            <person name="Adriaenssens E.M."/>
            <person name="Foster-Nyarko E."/>
            <person name="Jarju S."/>
            <person name="Secka A."/>
            <person name="Antonio M."/>
            <person name="Oren A."/>
            <person name="Chaudhuri R.R."/>
            <person name="La Ragione R."/>
            <person name="Hildebrand F."/>
            <person name="Pallen M.J."/>
        </authorList>
    </citation>
    <scope>NUCLEOTIDE SEQUENCE</scope>
    <source>
        <strain evidence="4">CHK192-9172</strain>
    </source>
</reference>
<dbReference type="InterPro" id="IPR052354">
    <property type="entry name" value="Cell_Wall_Dynamics_Protein"/>
</dbReference>
<comment type="caution">
    <text evidence="4">The sequence shown here is derived from an EMBL/GenBank/DDBJ whole genome shotgun (WGS) entry which is preliminary data.</text>
</comment>
<evidence type="ECO:0000259" key="3">
    <source>
        <dbReference type="PROSITE" id="PS51781"/>
    </source>
</evidence>
<proteinExistence type="predicted"/>
<dbReference type="Gene3D" id="1.10.10.2520">
    <property type="entry name" value="Cell wall hydrolase SleB, domain 1"/>
    <property type="match status" value="1"/>
</dbReference>
<dbReference type="PANTHER" id="PTHR34408">
    <property type="entry name" value="FAMILY PROTEIN, PUTATIVE-RELATED"/>
    <property type="match status" value="1"/>
</dbReference>
<evidence type="ECO:0000313" key="4">
    <source>
        <dbReference type="EMBL" id="HIZ07229.1"/>
    </source>
</evidence>
<organism evidence="4 5">
    <name type="scientific">Candidatus Eubacterium avistercoris</name>
    <dbReference type="NCBI Taxonomy" id="2838567"/>
    <lineage>
        <taxon>Bacteria</taxon>
        <taxon>Bacillati</taxon>
        <taxon>Bacillota</taxon>
        <taxon>Clostridia</taxon>
        <taxon>Eubacteriales</taxon>
        <taxon>Eubacteriaceae</taxon>
        <taxon>Eubacterium</taxon>
    </lineage>
</organism>
<evidence type="ECO:0000313" key="5">
    <source>
        <dbReference type="Proteomes" id="UP000824024"/>
    </source>
</evidence>
<reference evidence="4" key="2">
    <citation type="submission" date="2021-04" db="EMBL/GenBank/DDBJ databases">
        <authorList>
            <person name="Gilroy R."/>
        </authorList>
    </citation>
    <scope>NUCLEOTIDE SEQUENCE</scope>
    <source>
        <strain evidence="4">CHK192-9172</strain>
    </source>
</reference>
<evidence type="ECO:0000256" key="2">
    <source>
        <dbReference type="SAM" id="SignalP"/>
    </source>
</evidence>
<evidence type="ECO:0000256" key="1">
    <source>
        <dbReference type="SAM" id="MobiDB-lite"/>
    </source>
</evidence>
<keyword evidence="4" id="KW-0378">Hydrolase</keyword>
<gene>
    <name evidence="4" type="ORF">IAA08_04755</name>
</gene>
<feature type="compositionally biased region" description="Low complexity" evidence="1">
    <location>
        <begin position="324"/>
        <end position="338"/>
    </location>
</feature>
<name>A0A9D2D2C7_9FIRM</name>
<dbReference type="Pfam" id="PF08239">
    <property type="entry name" value="SH3_3"/>
    <property type="match status" value="2"/>
</dbReference>
<keyword evidence="2" id="KW-0732">Signal</keyword>
<dbReference type="InterPro" id="IPR003646">
    <property type="entry name" value="SH3-like_bac-type"/>
</dbReference>
<dbReference type="PROSITE" id="PS51781">
    <property type="entry name" value="SH3B"/>
    <property type="match status" value="1"/>
</dbReference>
<dbReference type="InterPro" id="IPR042047">
    <property type="entry name" value="SleB_dom1"/>
</dbReference>
<feature type="region of interest" description="Disordered" evidence="1">
    <location>
        <begin position="305"/>
        <end position="340"/>
    </location>
</feature>
<feature type="compositionally biased region" description="Basic and acidic residues" evidence="1">
    <location>
        <begin position="305"/>
        <end position="323"/>
    </location>
</feature>
<dbReference type="Pfam" id="PF07486">
    <property type="entry name" value="Hydrolase_2"/>
    <property type="match status" value="1"/>
</dbReference>
<feature type="chain" id="PRO_5038679757" evidence="2">
    <location>
        <begin position="25"/>
        <end position="457"/>
    </location>
</feature>
<dbReference type="PANTHER" id="PTHR34408:SF1">
    <property type="entry name" value="GLYCOSYL HYDROLASE FAMILY 19 DOMAIN-CONTAINING PROTEIN HI_1415"/>
    <property type="match status" value="1"/>
</dbReference>
<dbReference type="Gene3D" id="2.30.30.40">
    <property type="entry name" value="SH3 Domains"/>
    <property type="match status" value="2"/>
</dbReference>
<dbReference type="Proteomes" id="UP000824024">
    <property type="component" value="Unassembled WGS sequence"/>
</dbReference>
<dbReference type="SMART" id="SM00287">
    <property type="entry name" value="SH3b"/>
    <property type="match status" value="2"/>
</dbReference>
<feature type="domain" description="SH3b" evidence="3">
    <location>
        <begin position="224"/>
        <end position="289"/>
    </location>
</feature>
<feature type="signal peptide" evidence="2">
    <location>
        <begin position="1"/>
        <end position="24"/>
    </location>
</feature>
<dbReference type="EMBL" id="DXCH01000134">
    <property type="protein sequence ID" value="HIZ07229.1"/>
    <property type="molecule type" value="Genomic_DNA"/>
</dbReference>
<accession>A0A9D2D2C7</accession>